<dbReference type="AlphaFoldDB" id="A0ABD7QKP1"/>
<reference evidence="1 2" key="1">
    <citation type="submission" date="2019-03" db="EMBL/GenBank/DDBJ databases">
        <title>Genomic analyses of the natural microbiome of Caenorhabditis elegans.</title>
        <authorList>
            <person name="Samuel B."/>
        </authorList>
    </citation>
    <scope>NUCLEOTIDE SEQUENCE [LARGE SCALE GENOMIC DNA]</scope>
    <source>
        <strain evidence="1 2">JUb54</strain>
    </source>
</reference>
<proteinExistence type="predicted"/>
<evidence type="ECO:0000313" key="1">
    <source>
        <dbReference type="EMBL" id="TCQ74897.1"/>
    </source>
</evidence>
<name>A0ABD7QKP1_RAOOR</name>
<dbReference type="EMBL" id="SLYQ01000002">
    <property type="protein sequence ID" value="TCQ74897.1"/>
    <property type="molecule type" value="Genomic_DNA"/>
</dbReference>
<evidence type="ECO:0000313" key="2">
    <source>
        <dbReference type="Proteomes" id="UP000295263"/>
    </source>
</evidence>
<gene>
    <name evidence="1" type="ORF">EC841_1021</name>
</gene>
<protein>
    <submittedName>
        <fullName evidence="1">Uncharacterized protein</fullName>
    </submittedName>
</protein>
<sequence>MSAFGTEQTGTVAMGAVLSCEFNGSMQRYP</sequence>
<dbReference type="Proteomes" id="UP000295263">
    <property type="component" value="Unassembled WGS sequence"/>
</dbReference>
<organism evidence="1 2">
    <name type="scientific">Raoultella ornithinolytica</name>
    <name type="common">Klebsiella ornithinolytica</name>
    <dbReference type="NCBI Taxonomy" id="54291"/>
    <lineage>
        <taxon>Bacteria</taxon>
        <taxon>Pseudomonadati</taxon>
        <taxon>Pseudomonadota</taxon>
        <taxon>Gammaproteobacteria</taxon>
        <taxon>Enterobacterales</taxon>
        <taxon>Enterobacteriaceae</taxon>
        <taxon>Klebsiella/Raoultella group</taxon>
        <taxon>Raoultella</taxon>
    </lineage>
</organism>
<comment type="caution">
    <text evidence="1">The sequence shown here is derived from an EMBL/GenBank/DDBJ whole genome shotgun (WGS) entry which is preliminary data.</text>
</comment>
<accession>A0ABD7QKP1</accession>